<evidence type="ECO:0000313" key="5">
    <source>
        <dbReference type="Proteomes" id="UP001498398"/>
    </source>
</evidence>
<evidence type="ECO:0000313" key="3">
    <source>
        <dbReference type="EMBL" id="KAK7434241.1"/>
    </source>
</evidence>
<dbReference type="PANTHER" id="PTHR22835:SF659">
    <property type="entry name" value="GDSL LIPASE_ACYLHYDROLASE, PUTATIVE (AFU_ORTHOLOGUE AFUA_2G00510)-RELATED"/>
    <property type="match status" value="1"/>
</dbReference>
<dbReference type="Pfam" id="PF00657">
    <property type="entry name" value="Lipase_GDSL"/>
    <property type="match status" value="1"/>
</dbReference>
<dbReference type="SUPFAM" id="SSF52266">
    <property type="entry name" value="SGNH hydrolase"/>
    <property type="match status" value="1"/>
</dbReference>
<sequence length="309" mass="34358">MISKLFFAASAVLLQLTDTVALPHRRNNGLKFTSIVAFGDSWTDTGRAFEMSNHTLPAHPSYFQGRFSNGPLWIEHVVANTSLPIINMAIGGASTSNDLVPSFATGPGGINIAIPGIDDQVAEFLNSTQDFDSEKPLIVLYGGLNDVNFNFDISPTQVFLSLMKSKERLEAAYPQAEFLFLDYPDLSLIPFDFYLGGLNQSQLATFSRGLTRLFEDMVVNNTLNEKANTHFVSFLDLFGQWDYSRQPRLYGFDPLGAYGSCLVGVYHESDEITLCDDPDSMVYFDKYHASGRAHFWMGRKVLQWLGVGA</sequence>
<evidence type="ECO:0000313" key="4">
    <source>
        <dbReference type="EMBL" id="KAK7442451.1"/>
    </source>
</evidence>
<dbReference type="EMBL" id="JBANRG010000058">
    <property type="protein sequence ID" value="KAK7442451.1"/>
    <property type="molecule type" value="Genomic_DNA"/>
</dbReference>
<evidence type="ECO:0000256" key="1">
    <source>
        <dbReference type="ARBA" id="ARBA00008668"/>
    </source>
</evidence>
<comment type="caution">
    <text evidence="3">The sequence shown here is derived from an EMBL/GenBank/DDBJ whole genome shotgun (WGS) entry which is preliminary data.</text>
</comment>
<dbReference type="Proteomes" id="UP001498398">
    <property type="component" value="Unassembled WGS sequence"/>
</dbReference>
<dbReference type="PANTHER" id="PTHR22835">
    <property type="entry name" value="ZINC FINGER FYVE DOMAIN CONTAINING PROTEIN"/>
    <property type="match status" value="1"/>
</dbReference>
<accession>A0ABR1IM99</accession>
<organism evidence="3 5">
    <name type="scientific">Marasmiellus scandens</name>
    <dbReference type="NCBI Taxonomy" id="2682957"/>
    <lineage>
        <taxon>Eukaryota</taxon>
        <taxon>Fungi</taxon>
        <taxon>Dikarya</taxon>
        <taxon>Basidiomycota</taxon>
        <taxon>Agaricomycotina</taxon>
        <taxon>Agaricomycetes</taxon>
        <taxon>Agaricomycetidae</taxon>
        <taxon>Agaricales</taxon>
        <taxon>Marasmiineae</taxon>
        <taxon>Omphalotaceae</taxon>
        <taxon>Marasmiellus</taxon>
    </lineage>
</organism>
<dbReference type="EMBL" id="JBANRG010000129">
    <property type="protein sequence ID" value="KAK7434241.1"/>
    <property type="molecule type" value="Genomic_DNA"/>
</dbReference>
<evidence type="ECO:0000256" key="2">
    <source>
        <dbReference type="SAM" id="SignalP"/>
    </source>
</evidence>
<dbReference type="InterPro" id="IPR036514">
    <property type="entry name" value="SGNH_hydro_sf"/>
</dbReference>
<gene>
    <name evidence="4" type="ORF">VKT23_016048</name>
    <name evidence="3" type="ORF">VKT23_020291</name>
</gene>
<feature type="chain" id="PRO_5045031479" evidence="2">
    <location>
        <begin position="22"/>
        <end position="309"/>
    </location>
</feature>
<dbReference type="Gene3D" id="3.40.50.1110">
    <property type="entry name" value="SGNH hydrolase"/>
    <property type="match status" value="1"/>
</dbReference>
<reference evidence="3 5" key="1">
    <citation type="submission" date="2024-01" db="EMBL/GenBank/DDBJ databases">
        <title>A draft genome for the cacao thread blight pathogen Marasmiellus scandens.</title>
        <authorList>
            <person name="Baruah I.K."/>
            <person name="Leung J."/>
            <person name="Bukari Y."/>
            <person name="Amoako-Attah I."/>
            <person name="Meinhardt L.W."/>
            <person name="Bailey B.A."/>
            <person name="Cohen S.P."/>
        </authorList>
    </citation>
    <scope>NUCLEOTIDE SEQUENCE [LARGE SCALE GENOMIC DNA]</scope>
    <source>
        <strain evidence="3 5">GH-19</strain>
    </source>
</reference>
<comment type="similarity">
    <text evidence="1">Belongs to the 'GDSL' lipolytic enzyme family.</text>
</comment>
<name>A0ABR1IM99_9AGAR</name>
<protein>
    <submittedName>
        <fullName evidence="3">Uncharacterized protein</fullName>
    </submittedName>
</protein>
<proteinExistence type="inferred from homology"/>
<feature type="signal peptide" evidence="2">
    <location>
        <begin position="1"/>
        <end position="21"/>
    </location>
</feature>
<dbReference type="CDD" id="cd01846">
    <property type="entry name" value="fatty_acyltransferase_like"/>
    <property type="match status" value="1"/>
</dbReference>
<dbReference type="InterPro" id="IPR001087">
    <property type="entry name" value="GDSL"/>
</dbReference>
<keyword evidence="5" id="KW-1185">Reference proteome</keyword>
<keyword evidence="2" id="KW-0732">Signal</keyword>